<protein>
    <recommendedName>
        <fullName evidence="3">Phosphohistidine phosphatase</fullName>
    </recommendedName>
</protein>
<dbReference type="PANTHER" id="PTHR47623">
    <property type="entry name" value="OS09G0287300 PROTEIN"/>
    <property type="match status" value="1"/>
</dbReference>
<name>A0A7I7T0R6_9MYCO</name>
<dbReference type="PANTHER" id="PTHR47623:SF1">
    <property type="entry name" value="OS09G0287300 PROTEIN"/>
    <property type="match status" value="1"/>
</dbReference>
<dbReference type="SMART" id="SM00855">
    <property type="entry name" value="PGAM"/>
    <property type="match status" value="1"/>
</dbReference>
<dbReference type="Proteomes" id="UP000467148">
    <property type="component" value="Chromosome"/>
</dbReference>
<organism evidence="1 2">
    <name type="scientific">Mycolicibacterium helvum</name>
    <dbReference type="NCBI Taxonomy" id="1534349"/>
    <lineage>
        <taxon>Bacteria</taxon>
        <taxon>Bacillati</taxon>
        <taxon>Actinomycetota</taxon>
        <taxon>Actinomycetes</taxon>
        <taxon>Mycobacteriales</taxon>
        <taxon>Mycobacteriaceae</taxon>
        <taxon>Mycolicibacterium</taxon>
    </lineage>
</organism>
<evidence type="ECO:0008006" key="3">
    <source>
        <dbReference type="Google" id="ProtNLM"/>
    </source>
</evidence>
<evidence type="ECO:0000313" key="2">
    <source>
        <dbReference type="Proteomes" id="UP000467148"/>
    </source>
</evidence>
<dbReference type="EMBL" id="AP022596">
    <property type="protein sequence ID" value="BBY62503.1"/>
    <property type="molecule type" value="Genomic_DNA"/>
</dbReference>
<dbReference type="Pfam" id="PF00300">
    <property type="entry name" value="His_Phos_1"/>
    <property type="match status" value="1"/>
</dbReference>
<keyword evidence="2" id="KW-1185">Reference proteome</keyword>
<evidence type="ECO:0000313" key="1">
    <source>
        <dbReference type="EMBL" id="BBY62503.1"/>
    </source>
</evidence>
<dbReference type="KEGG" id="mhev:MHEL_07460"/>
<dbReference type="CDD" id="cd07067">
    <property type="entry name" value="HP_PGM_like"/>
    <property type="match status" value="1"/>
</dbReference>
<accession>A0A7I7T0R6</accession>
<gene>
    <name evidence="1" type="ORF">MHEL_07460</name>
</gene>
<reference evidence="1 2" key="1">
    <citation type="journal article" date="2019" name="Emerg. Microbes Infect.">
        <title>Comprehensive subspecies identification of 175 nontuberculous mycobacteria species based on 7547 genomic profiles.</title>
        <authorList>
            <person name="Matsumoto Y."/>
            <person name="Kinjo T."/>
            <person name="Motooka D."/>
            <person name="Nabeya D."/>
            <person name="Jung N."/>
            <person name="Uechi K."/>
            <person name="Horii T."/>
            <person name="Iida T."/>
            <person name="Fujita J."/>
            <person name="Nakamura S."/>
        </authorList>
    </citation>
    <scope>NUCLEOTIDE SEQUENCE [LARGE SCALE GENOMIC DNA]</scope>
    <source>
        <strain evidence="1 2">JCM 30396</strain>
    </source>
</reference>
<dbReference type="InterPro" id="IPR029033">
    <property type="entry name" value="His_PPase_superfam"/>
</dbReference>
<proteinExistence type="predicted"/>
<dbReference type="AlphaFoldDB" id="A0A7I7T0R6"/>
<dbReference type="SUPFAM" id="SSF53254">
    <property type="entry name" value="Phosphoglycerate mutase-like"/>
    <property type="match status" value="1"/>
</dbReference>
<sequence length="211" mass="21954">MHEAHFLGPFSVSSASAAASVWLGADKSADLDRHVPEAFSLTSVTAPQRTLILMRHAKSDYPNGVADHDRPLAARGIREAGLAGGWLRANVPAIGQVLCSSATRTRQTLDLAGVTAPVTYSERLYGATAGTMIDEINQVGDDIATLLVVGHEPTMSHVALGLANPASSDSHAAERIAAKYPTSAIAVLRATGSWAGLRLGGAGLTAFHVPR</sequence>
<dbReference type="InterPro" id="IPR013078">
    <property type="entry name" value="His_Pase_superF_clade-1"/>
</dbReference>
<dbReference type="Gene3D" id="3.40.50.1240">
    <property type="entry name" value="Phosphoglycerate mutase-like"/>
    <property type="match status" value="1"/>
</dbReference>